<dbReference type="Proteomes" id="UP000750334">
    <property type="component" value="Unassembled WGS sequence"/>
</dbReference>
<proteinExistence type="predicted"/>
<keyword evidence="2" id="KW-1185">Reference proteome</keyword>
<accession>A0A9P7B2G3</accession>
<dbReference type="OrthoDB" id="4060534at2759"/>
<reference evidence="1 2" key="1">
    <citation type="submission" date="2020-11" db="EMBL/GenBank/DDBJ databases">
        <title>Kefir isolates.</title>
        <authorList>
            <person name="Marcisauskas S."/>
            <person name="Kim Y."/>
            <person name="Blasche S."/>
        </authorList>
    </citation>
    <scope>NUCLEOTIDE SEQUENCE [LARGE SCALE GENOMIC DNA]</scope>
    <source>
        <strain evidence="1 2">OG2</strain>
    </source>
</reference>
<dbReference type="EMBL" id="PUHR01000318">
    <property type="protein sequence ID" value="KAG0654851.1"/>
    <property type="molecule type" value="Genomic_DNA"/>
</dbReference>
<evidence type="ECO:0000313" key="2">
    <source>
        <dbReference type="Proteomes" id="UP000750334"/>
    </source>
</evidence>
<organism evidence="1 2">
    <name type="scientific">Maudiozyma exigua</name>
    <name type="common">Yeast</name>
    <name type="synonym">Kazachstania exigua</name>
    <dbReference type="NCBI Taxonomy" id="34358"/>
    <lineage>
        <taxon>Eukaryota</taxon>
        <taxon>Fungi</taxon>
        <taxon>Dikarya</taxon>
        <taxon>Ascomycota</taxon>
        <taxon>Saccharomycotina</taxon>
        <taxon>Saccharomycetes</taxon>
        <taxon>Saccharomycetales</taxon>
        <taxon>Saccharomycetaceae</taxon>
        <taxon>Maudiozyma</taxon>
    </lineage>
</organism>
<dbReference type="Pfam" id="PF21736">
    <property type="entry name" value="REC102"/>
    <property type="match status" value="1"/>
</dbReference>
<gene>
    <name evidence="1" type="ORF">C6P45_003227</name>
</gene>
<dbReference type="InterPro" id="IPR048920">
    <property type="entry name" value="REC102"/>
</dbReference>
<name>A0A9P7B2G3_MAUEX</name>
<evidence type="ECO:0000313" key="1">
    <source>
        <dbReference type="EMBL" id="KAG0654851.1"/>
    </source>
</evidence>
<dbReference type="AlphaFoldDB" id="A0A9P7B2G3"/>
<comment type="caution">
    <text evidence="1">The sequence shown here is derived from an EMBL/GenBank/DDBJ whole genome shotgun (WGS) entry which is preliminary data.</text>
</comment>
<protein>
    <submittedName>
        <fullName evidence="1">Uncharacterized protein</fullName>
    </submittedName>
</protein>
<sequence>MDNLQTVQDCFKKKKSFWESMSYNVEFFPSAEGYLIVELECQLWTQTKVNSLSDYQSNEKHLSSTDIKINHLKQIKIVGEFNSNETTEICIDKVVLHLREYLTSLMVSQLEFKFPLIFSRVARKRIKEQENSFTVVSYAIKGNSTLFLKFLKMANNDKTASSIFQILSNNNYDQRLDMI</sequence>